<dbReference type="Proteomes" id="UP000323011">
    <property type="component" value="Unassembled WGS sequence"/>
</dbReference>
<comment type="caution">
    <text evidence="2">The sequence shown here is derived from an EMBL/GenBank/DDBJ whole genome shotgun (WGS) entry which is preliminary data.</text>
</comment>
<sequence length="350" mass="36751">MFALRCTDGRVVTADAFISSGGDGRAYHGRLERYGDAFLKVFHMADLPGSCNDRQEHQAATDYWRGKARAEADALLRLAPLGAAPPILATVHCASSIDGSPKLGAIVLPFSMAPDLFGVVEQTPQSIFAASPSLARRLLRQLLRASHSGKATPSRRRAAGQASAGSAPEVQLAASALRRSWEEAESAKQSAAQAASDGREGEQPTASAAACSDSCWTADRFDHDGHGDMPSCLEGDLSVDSVLTPDDSHSERSRSGEPTAPSHGAAEADSPALGRVDGRKVDSFGVGVVAAYLLTRRGVHVDIEGRATSFDATALSDFPAAASFVAALTCWSPASRLTAEEALRHPFLEP</sequence>
<feature type="compositionally biased region" description="Basic and acidic residues" evidence="1">
    <location>
        <begin position="246"/>
        <end position="255"/>
    </location>
</feature>
<gene>
    <name evidence="2" type="ORF">FNF29_02853</name>
</gene>
<keyword evidence="3" id="KW-1185">Reference proteome</keyword>
<feature type="region of interest" description="Disordered" evidence="1">
    <location>
        <begin position="236"/>
        <end position="276"/>
    </location>
</feature>
<organism evidence="2 3">
    <name type="scientific">Cafeteria roenbergensis</name>
    <name type="common">Marine flagellate</name>
    <dbReference type="NCBI Taxonomy" id="33653"/>
    <lineage>
        <taxon>Eukaryota</taxon>
        <taxon>Sar</taxon>
        <taxon>Stramenopiles</taxon>
        <taxon>Bigyra</taxon>
        <taxon>Opalozoa</taxon>
        <taxon>Bicosoecida</taxon>
        <taxon>Cafeteriaceae</taxon>
        <taxon>Cafeteria</taxon>
    </lineage>
</organism>
<dbReference type="InterPro" id="IPR011009">
    <property type="entry name" value="Kinase-like_dom_sf"/>
</dbReference>
<evidence type="ECO:0000256" key="1">
    <source>
        <dbReference type="SAM" id="MobiDB-lite"/>
    </source>
</evidence>
<dbReference type="SUPFAM" id="SSF56112">
    <property type="entry name" value="Protein kinase-like (PK-like)"/>
    <property type="match status" value="1"/>
</dbReference>
<dbReference type="Gene3D" id="1.10.510.10">
    <property type="entry name" value="Transferase(Phosphotransferase) domain 1"/>
    <property type="match status" value="1"/>
</dbReference>
<feature type="compositionally biased region" description="Low complexity" evidence="1">
    <location>
        <begin position="187"/>
        <end position="196"/>
    </location>
</feature>
<evidence type="ECO:0000313" key="3">
    <source>
        <dbReference type="Proteomes" id="UP000323011"/>
    </source>
</evidence>
<dbReference type="EMBL" id="VLTN01000014">
    <property type="protein sequence ID" value="KAA0153864.1"/>
    <property type="molecule type" value="Genomic_DNA"/>
</dbReference>
<accession>A0A5A8CN24</accession>
<reference evidence="2 3" key="1">
    <citation type="submission" date="2019-07" db="EMBL/GenBank/DDBJ databases">
        <title>Genomes of Cafeteria roenbergensis.</title>
        <authorList>
            <person name="Fischer M.G."/>
            <person name="Hackl T."/>
            <person name="Roman M."/>
        </authorList>
    </citation>
    <scope>NUCLEOTIDE SEQUENCE [LARGE SCALE GENOMIC DNA]</scope>
    <source>
        <strain evidence="2 3">BVI</strain>
    </source>
</reference>
<evidence type="ECO:0000313" key="2">
    <source>
        <dbReference type="EMBL" id="KAA0153864.1"/>
    </source>
</evidence>
<evidence type="ECO:0008006" key="4">
    <source>
        <dbReference type="Google" id="ProtNLM"/>
    </source>
</evidence>
<feature type="region of interest" description="Disordered" evidence="1">
    <location>
        <begin position="145"/>
        <end position="209"/>
    </location>
</feature>
<proteinExistence type="predicted"/>
<dbReference type="AlphaFoldDB" id="A0A5A8CN24"/>
<name>A0A5A8CN24_CAFRO</name>
<protein>
    <recommendedName>
        <fullName evidence="4">Protein kinase domain-containing protein</fullName>
    </recommendedName>
</protein>